<keyword evidence="7" id="KW-0479">Metal-binding</keyword>
<dbReference type="eggNOG" id="COG3038">
    <property type="taxonomic scope" value="Bacteria"/>
</dbReference>
<evidence type="ECO:0000256" key="9">
    <source>
        <dbReference type="ARBA" id="ARBA00022989"/>
    </source>
</evidence>
<comment type="caution">
    <text evidence="15">The sequence shown here is derived from an EMBL/GenBank/DDBJ whole genome shotgun (WGS) entry which is preliminary data.</text>
</comment>
<dbReference type="GO" id="GO:0005886">
    <property type="term" value="C:plasma membrane"/>
    <property type="evidence" value="ECO:0007669"/>
    <property type="project" value="UniProtKB-SubCell"/>
</dbReference>
<dbReference type="Proteomes" id="UP000028607">
    <property type="component" value="Unassembled WGS sequence"/>
</dbReference>
<proteinExistence type="inferred from homology"/>
<keyword evidence="4" id="KW-1003">Cell membrane</keyword>
<feature type="transmembrane region" description="Helical" evidence="13">
    <location>
        <begin position="49"/>
        <end position="67"/>
    </location>
</feature>
<evidence type="ECO:0000256" key="5">
    <source>
        <dbReference type="ARBA" id="ARBA00022617"/>
    </source>
</evidence>
<dbReference type="GO" id="GO:0009055">
    <property type="term" value="F:electron transfer activity"/>
    <property type="evidence" value="ECO:0007669"/>
    <property type="project" value="InterPro"/>
</dbReference>
<feature type="transmembrane region" description="Helical" evidence="13">
    <location>
        <begin position="128"/>
        <end position="150"/>
    </location>
</feature>
<evidence type="ECO:0000313" key="15">
    <source>
        <dbReference type="EMBL" id="KFE36054.1"/>
    </source>
</evidence>
<evidence type="ECO:0000256" key="1">
    <source>
        <dbReference type="ARBA" id="ARBA00001970"/>
    </source>
</evidence>
<evidence type="ECO:0000256" key="11">
    <source>
        <dbReference type="ARBA" id="ARBA00023136"/>
    </source>
</evidence>
<keyword evidence="9 13" id="KW-1133">Transmembrane helix</keyword>
<evidence type="ECO:0000256" key="13">
    <source>
        <dbReference type="SAM" id="Phobius"/>
    </source>
</evidence>
<keyword evidence="16" id="KW-1185">Reference proteome</keyword>
<keyword evidence="3" id="KW-0813">Transport</keyword>
<keyword evidence="5" id="KW-0349">Heme</keyword>
<dbReference type="PANTHER" id="PTHR30529:SF7">
    <property type="entry name" value="CYTOCHROME B561 BACTERIAL_NI-HYDROGENASE DOMAIN-CONTAINING PROTEIN"/>
    <property type="match status" value="1"/>
</dbReference>
<accession>A0A085TZA7</accession>
<dbReference type="Pfam" id="PF01292">
    <property type="entry name" value="Ni_hydr_CYTB"/>
    <property type="match status" value="1"/>
</dbReference>
<evidence type="ECO:0000313" key="16">
    <source>
        <dbReference type="Proteomes" id="UP000028607"/>
    </source>
</evidence>
<feature type="transmembrane region" description="Helical" evidence="13">
    <location>
        <begin position="97"/>
        <end position="116"/>
    </location>
</feature>
<dbReference type="GO" id="GO:0020037">
    <property type="term" value="F:heme binding"/>
    <property type="evidence" value="ECO:0007669"/>
    <property type="project" value="TreeGrafter"/>
</dbReference>
<dbReference type="GO" id="GO:0046872">
    <property type="term" value="F:metal ion binding"/>
    <property type="evidence" value="ECO:0007669"/>
    <property type="project" value="UniProtKB-KW"/>
</dbReference>
<dbReference type="OrthoDB" id="8156287at2"/>
<dbReference type="EMBL" id="AQRC01000003">
    <property type="protein sequence ID" value="KFE36054.1"/>
    <property type="molecule type" value="Genomic_DNA"/>
</dbReference>
<feature type="domain" description="Cytochrome b561 bacterial/Ni-hydrogenase" evidence="14">
    <location>
        <begin position="7"/>
        <end position="160"/>
    </location>
</feature>
<evidence type="ECO:0000256" key="12">
    <source>
        <dbReference type="ARBA" id="ARBA00037975"/>
    </source>
</evidence>
<dbReference type="InterPro" id="IPR016174">
    <property type="entry name" value="Di-haem_cyt_TM"/>
</dbReference>
<dbReference type="PATRIC" id="fig|1317124.6.peg.1119"/>
<evidence type="ECO:0000259" key="14">
    <source>
        <dbReference type="Pfam" id="PF01292"/>
    </source>
</evidence>
<dbReference type="GO" id="GO:0022904">
    <property type="term" value="P:respiratory electron transport chain"/>
    <property type="evidence" value="ECO:0007669"/>
    <property type="project" value="InterPro"/>
</dbReference>
<dbReference type="InterPro" id="IPR011577">
    <property type="entry name" value="Cyt_b561_bac/Ni-Hgenase"/>
</dbReference>
<name>A0A085TZA7_9RHOB</name>
<evidence type="ECO:0000256" key="8">
    <source>
        <dbReference type="ARBA" id="ARBA00022982"/>
    </source>
</evidence>
<comment type="subcellular location">
    <subcellularLocation>
        <location evidence="2">Cell membrane</location>
        <topology evidence="2">Multi-pass membrane protein</topology>
    </subcellularLocation>
</comment>
<keyword evidence="10" id="KW-0408">Iron</keyword>
<dbReference type="SUPFAM" id="SSF81342">
    <property type="entry name" value="Transmembrane di-heme cytochromes"/>
    <property type="match status" value="1"/>
</dbReference>
<comment type="similarity">
    <text evidence="12">Belongs to the cytochrome b561 family.</text>
</comment>
<feature type="transmembrane region" description="Helical" evidence="13">
    <location>
        <begin position="12"/>
        <end position="29"/>
    </location>
</feature>
<reference evidence="15 16" key="2">
    <citation type="journal article" date="2015" name="Antonie Van Leeuwenhoek">
        <title>Thioclava indica sp. nov., isolated from surface seawater of the Indian Ocean.</title>
        <authorList>
            <person name="Liu Y."/>
            <person name="Lai Q."/>
            <person name="Du J."/>
            <person name="Xu H."/>
            <person name="Jiang L."/>
            <person name="Shao Z."/>
        </authorList>
    </citation>
    <scope>NUCLEOTIDE SEQUENCE [LARGE SCALE GENOMIC DNA]</scope>
    <source>
        <strain evidence="15 16">13D2W-2</strain>
    </source>
</reference>
<sequence>MAEAQGYSKTQIWLHWLVVLLIIPQFLFNDAMGHTFRSMVRGGAANPDFGTYLHIILGVVILLLAIWRLTLRLVQGAPEPPHDDPELMRFGAKAIHWLLYLTLFALPISGLTAYFYTIRWVAEVHSALTTGLLILAGLHVAAALYHQYWLKDGLLRRMMRAQP</sequence>
<organism evidence="15 16">
    <name type="scientific">Thioclava atlantica</name>
    <dbReference type="NCBI Taxonomy" id="1317124"/>
    <lineage>
        <taxon>Bacteria</taxon>
        <taxon>Pseudomonadati</taxon>
        <taxon>Pseudomonadota</taxon>
        <taxon>Alphaproteobacteria</taxon>
        <taxon>Rhodobacterales</taxon>
        <taxon>Paracoccaceae</taxon>
        <taxon>Thioclava</taxon>
    </lineage>
</organism>
<keyword evidence="6 13" id="KW-0812">Transmembrane</keyword>
<evidence type="ECO:0000256" key="3">
    <source>
        <dbReference type="ARBA" id="ARBA00022448"/>
    </source>
</evidence>
<evidence type="ECO:0000256" key="2">
    <source>
        <dbReference type="ARBA" id="ARBA00004651"/>
    </source>
</evidence>
<protein>
    <submittedName>
        <fullName evidence="15">Cytochrome B561</fullName>
    </submittedName>
</protein>
<evidence type="ECO:0000256" key="10">
    <source>
        <dbReference type="ARBA" id="ARBA00023004"/>
    </source>
</evidence>
<comment type="cofactor">
    <cofactor evidence="1">
        <name>heme b</name>
        <dbReference type="ChEBI" id="CHEBI:60344"/>
    </cofactor>
</comment>
<evidence type="ECO:0000256" key="6">
    <source>
        <dbReference type="ARBA" id="ARBA00022692"/>
    </source>
</evidence>
<dbReference type="RefSeq" id="WP_038144306.1">
    <property type="nucleotide sequence ID" value="NZ_AQRC01000003.1"/>
</dbReference>
<keyword evidence="8" id="KW-0249">Electron transport</keyword>
<dbReference type="InterPro" id="IPR052168">
    <property type="entry name" value="Cytochrome_b561_oxidase"/>
</dbReference>
<evidence type="ECO:0000256" key="7">
    <source>
        <dbReference type="ARBA" id="ARBA00022723"/>
    </source>
</evidence>
<keyword evidence="11 13" id="KW-0472">Membrane</keyword>
<dbReference type="AlphaFoldDB" id="A0A085TZA7"/>
<dbReference type="PANTHER" id="PTHR30529">
    <property type="entry name" value="CYTOCHROME B561"/>
    <property type="match status" value="1"/>
</dbReference>
<reference evidence="16" key="1">
    <citation type="submission" date="2013-04" db="EMBL/GenBank/DDBJ databases">
        <title>Thioclava sp. 13D2W-2 Genome Sequencing.</title>
        <authorList>
            <person name="Lai Q."/>
            <person name="Li G."/>
            <person name="Shao Z."/>
        </authorList>
    </citation>
    <scope>NUCLEOTIDE SEQUENCE [LARGE SCALE GENOMIC DNA]</scope>
    <source>
        <strain evidence="16">13D2W-2</strain>
    </source>
</reference>
<evidence type="ECO:0000256" key="4">
    <source>
        <dbReference type="ARBA" id="ARBA00022475"/>
    </source>
</evidence>
<gene>
    <name evidence="15" type="ORF">DW2_05475</name>
</gene>